<gene>
    <name evidence="1" type="ORF">rsdtw13_31330</name>
</gene>
<proteinExistence type="predicted"/>
<name>A0ACB5RFL2_9CLOT</name>
<sequence>MLKKQLKTLNVMKALLILLLSVLIMVPSNVFASTTSKAKVSISNIADISKNVRMGDKYALPNTVTATMSNKTTKQVPVKWNAKVVNTNKAGKYSFVGTVQGYNKKVTLTLNVQKYIKSVGDINATVIVGDSYRLPSAVTAIMNDNSKQQVSIIWNKSIDTNKVGKCNFTGNVQGYSKKINAMITVKDIVITFKDENLKKLVLDEVRKSCDQTIIHRSDVLKVTKLSFQNEEINNITGLEHFVNLESLDLSENKISDISALKGLTKLQRLLLQDNKIKDISALKNMVKLETLDLNGSQVKDISPIKDLIQMKDLNAYGNQIRDISSLKGLTNLKRFILGSNPISDISVVRNFTKLQELNINAAEIKDISVLKGLKNLVGINICHNQIKDISPLKDLKNLEWIDFDNNQIANIDALRGLTKLNDISFDSNRICNIDALKGLTKLKDLCLSNNQIININVLGNLKSLTSLELNYNKIKDINILKKMTNLRGIAIKGNQVSYEDKIALVHALPKCIMSI</sequence>
<keyword evidence="2" id="KW-1185">Reference proteome</keyword>
<protein>
    <submittedName>
        <fullName evidence="1">Uncharacterized protein</fullName>
    </submittedName>
</protein>
<comment type="caution">
    <text evidence="1">The sequence shown here is derived from an EMBL/GenBank/DDBJ whole genome shotgun (WGS) entry which is preliminary data.</text>
</comment>
<reference evidence="1" key="1">
    <citation type="journal article" date="2025" name="Int. J. Syst. Evol. Microbiol.">
        <title>Inconstantimicrobium mannanitabidum sp. nov., a novel member of the family Clostridiaceae isolated from anoxic soil under the treatment of reductive soil disinfestation.</title>
        <authorList>
            <person name="Ueki A."/>
            <person name="Tonouchi A."/>
            <person name="Honma S."/>
            <person name="Kaku N."/>
            <person name="Ueki K."/>
        </authorList>
    </citation>
    <scope>NUCLEOTIDE SEQUENCE</scope>
    <source>
        <strain evidence="1">TW13</strain>
    </source>
</reference>
<evidence type="ECO:0000313" key="2">
    <source>
        <dbReference type="Proteomes" id="UP001058074"/>
    </source>
</evidence>
<dbReference type="Proteomes" id="UP001058074">
    <property type="component" value="Unassembled WGS sequence"/>
</dbReference>
<accession>A0ACB5RFL2</accession>
<organism evidence="1 2">
    <name type="scientific">Inconstantimicrobium mannanitabidum</name>
    <dbReference type="NCBI Taxonomy" id="1604901"/>
    <lineage>
        <taxon>Bacteria</taxon>
        <taxon>Bacillati</taxon>
        <taxon>Bacillota</taxon>
        <taxon>Clostridia</taxon>
        <taxon>Eubacteriales</taxon>
        <taxon>Clostridiaceae</taxon>
        <taxon>Inconstantimicrobium</taxon>
    </lineage>
</organism>
<dbReference type="EMBL" id="BROD01000001">
    <property type="protein sequence ID" value="GKX67875.1"/>
    <property type="molecule type" value="Genomic_DNA"/>
</dbReference>
<evidence type="ECO:0000313" key="1">
    <source>
        <dbReference type="EMBL" id="GKX67875.1"/>
    </source>
</evidence>